<feature type="transmembrane region" description="Helical" evidence="1">
    <location>
        <begin position="94"/>
        <end position="116"/>
    </location>
</feature>
<feature type="transmembrane region" description="Helical" evidence="1">
    <location>
        <begin position="59"/>
        <end position="79"/>
    </location>
</feature>
<name>A0A1I7GR78_9BACL</name>
<proteinExistence type="predicted"/>
<sequence>MEARVYDRLCGWLCLALGITGWWTGAVWDYMRITRPEAGLWTALGVLAVLGARAKRREAFLVCCLLTFALASWAIWAWVDSSARLGTVEPLEGLIRLLAAVWGVYAAGSELARWVAR</sequence>
<organism evidence="2 3">
    <name type="scientific">Alicyclobacillus macrosporangiidus</name>
    <dbReference type="NCBI Taxonomy" id="392015"/>
    <lineage>
        <taxon>Bacteria</taxon>
        <taxon>Bacillati</taxon>
        <taxon>Bacillota</taxon>
        <taxon>Bacilli</taxon>
        <taxon>Bacillales</taxon>
        <taxon>Alicyclobacillaceae</taxon>
        <taxon>Alicyclobacillus</taxon>
    </lineage>
</organism>
<keyword evidence="1" id="KW-1133">Transmembrane helix</keyword>
<keyword evidence="1" id="KW-0812">Transmembrane</keyword>
<dbReference type="RefSeq" id="WP_074949784.1">
    <property type="nucleotide sequence ID" value="NZ_FPBV01000003.1"/>
</dbReference>
<feature type="transmembrane region" description="Helical" evidence="1">
    <location>
        <begin position="34"/>
        <end position="52"/>
    </location>
</feature>
<dbReference type="OrthoDB" id="2376463at2"/>
<keyword evidence="3" id="KW-1185">Reference proteome</keyword>
<dbReference type="EMBL" id="FPBV01000003">
    <property type="protein sequence ID" value="SFU50982.1"/>
    <property type="molecule type" value="Genomic_DNA"/>
</dbReference>
<evidence type="ECO:0000313" key="2">
    <source>
        <dbReference type="EMBL" id="SFU50982.1"/>
    </source>
</evidence>
<dbReference type="Proteomes" id="UP000183508">
    <property type="component" value="Unassembled WGS sequence"/>
</dbReference>
<keyword evidence="1" id="KW-0472">Membrane</keyword>
<evidence type="ECO:0000313" key="3">
    <source>
        <dbReference type="Proteomes" id="UP000183508"/>
    </source>
</evidence>
<dbReference type="AlphaFoldDB" id="A0A1I7GR78"/>
<accession>A0A1I7GR78</accession>
<protein>
    <submittedName>
        <fullName evidence="2">Uncharacterized protein</fullName>
    </submittedName>
</protein>
<gene>
    <name evidence="2" type="ORF">SAMN05421543_10315</name>
</gene>
<dbReference type="STRING" id="392015.SAMN05421543_10315"/>
<reference evidence="3" key="1">
    <citation type="submission" date="2016-10" db="EMBL/GenBank/DDBJ databases">
        <authorList>
            <person name="Varghese N."/>
        </authorList>
    </citation>
    <scope>NUCLEOTIDE SEQUENCE [LARGE SCALE GENOMIC DNA]</scope>
    <source>
        <strain evidence="3">DSM 17980</strain>
    </source>
</reference>
<feature type="transmembrane region" description="Helical" evidence="1">
    <location>
        <begin position="9"/>
        <end position="28"/>
    </location>
</feature>
<evidence type="ECO:0000256" key="1">
    <source>
        <dbReference type="SAM" id="Phobius"/>
    </source>
</evidence>